<gene>
    <name evidence="2" type="ORF">ACFQVC_30430</name>
</gene>
<keyword evidence="1" id="KW-0472">Membrane</keyword>
<accession>A0ABW2JSW8</accession>
<feature type="transmembrane region" description="Helical" evidence="1">
    <location>
        <begin position="209"/>
        <end position="229"/>
    </location>
</feature>
<dbReference type="Proteomes" id="UP001596523">
    <property type="component" value="Unassembled WGS sequence"/>
</dbReference>
<dbReference type="RefSeq" id="WP_381836588.1">
    <property type="nucleotide sequence ID" value="NZ_JBHTCF010000016.1"/>
</dbReference>
<feature type="transmembrane region" description="Helical" evidence="1">
    <location>
        <begin position="309"/>
        <end position="327"/>
    </location>
</feature>
<evidence type="ECO:0000313" key="2">
    <source>
        <dbReference type="EMBL" id="MFC7308523.1"/>
    </source>
</evidence>
<proteinExistence type="predicted"/>
<feature type="transmembrane region" description="Helical" evidence="1">
    <location>
        <begin position="285"/>
        <end position="302"/>
    </location>
</feature>
<evidence type="ECO:0008006" key="4">
    <source>
        <dbReference type="Google" id="ProtNLM"/>
    </source>
</evidence>
<evidence type="ECO:0000256" key="1">
    <source>
        <dbReference type="SAM" id="Phobius"/>
    </source>
</evidence>
<feature type="transmembrane region" description="Helical" evidence="1">
    <location>
        <begin position="339"/>
        <end position="357"/>
    </location>
</feature>
<keyword evidence="1" id="KW-1133">Transmembrane helix</keyword>
<feature type="transmembrane region" description="Helical" evidence="1">
    <location>
        <begin position="119"/>
        <end position="140"/>
    </location>
</feature>
<comment type="caution">
    <text evidence="2">The sequence shown here is derived from an EMBL/GenBank/DDBJ whole genome shotgun (WGS) entry which is preliminary data.</text>
</comment>
<name>A0ABW2JSW8_9ACTN</name>
<reference evidence="3" key="1">
    <citation type="journal article" date="2019" name="Int. J. Syst. Evol. Microbiol.">
        <title>The Global Catalogue of Microorganisms (GCM) 10K type strain sequencing project: providing services to taxonomists for standard genome sequencing and annotation.</title>
        <authorList>
            <consortium name="The Broad Institute Genomics Platform"/>
            <consortium name="The Broad Institute Genome Sequencing Center for Infectious Disease"/>
            <person name="Wu L."/>
            <person name="Ma J."/>
        </authorList>
    </citation>
    <scope>NUCLEOTIDE SEQUENCE [LARGE SCALE GENOMIC DNA]</scope>
    <source>
        <strain evidence="3">SYNS20</strain>
    </source>
</reference>
<feature type="transmembrane region" description="Helical" evidence="1">
    <location>
        <begin position="94"/>
        <end position="112"/>
    </location>
</feature>
<organism evidence="2 3">
    <name type="scientific">Streptomyces monticola</name>
    <dbReference type="NCBI Taxonomy" id="2666263"/>
    <lineage>
        <taxon>Bacteria</taxon>
        <taxon>Bacillati</taxon>
        <taxon>Actinomycetota</taxon>
        <taxon>Actinomycetes</taxon>
        <taxon>Kitasatosporales</taxon>
        <taxon>Streptomycetaceae</taxon>
        <taxon>Streptomyces</taxon>
    </lineage>
</organism>
<protein>
    <recommendedName>
        <fullName evidence="4">Glycosyltransferase RgtA/B/C/D-like domain-containing protein</fullName>
    </recommendedName>
</protein>
<keyword evidence="1" id="KW-0812">Transmembrane</keyword>
<feature type="transmembrane region" description="Helical" evidence="1">
    <location>
        <begin position="23"/>
        <end position="42"/>
    </location>
</feature>
<keyword evidence="3" id="KW-1185">Reference proteome</keyword>
<feature type="transmembrane region" description="Helical" evidence="1">
    <location>
        <begin position="146"/>
        <end position="164"/>
    </location>
</feature>
<dbReference type="EMBL" id="JBHTCF010000016">
    <property type="protein sequence ID" value="MFC7308523.1"/>
    <property type="molecule type" value="Genomic_DNA"/>
</dbReference>
<sequence>MRDGQGRTAGEEAGARHRRAHRALLAVCAVVVLLSAALQPLTQPLGWDELVYASRFTPFANGLDVPFEAPRTRGVPTLLAPVALWSDSVPLLRGWLSLLAGAALYAGFLPWLREFGTRPAVVPIAAAGYGTLWSVLFYASSAMPNHYTAMGATAAVGCFVRYAGGERRRRLLSGLALSLALATLMRPNDAVWIAGPLLLALLVHRPWRALAPAVAMAAGALAAAVPWVIESEVRFGGIGERLALATDQQGGMKPQFNVWRMVSAVDGPLLCRPCTDDALSVPPSLWWFALPVLAGVGLLLAGRARRGGLWLATAVAGSTAVTYAFLIDYSAARFLFTSYALLMIPAAVALHTAWTAAHRARLPLLALCGTQLALQLSLTHGNADIQAEARRDWTRVTAALREADIGPGCRLAGSSSVIPIAHAAGCRPTATNPDALVLRGTRPPHARRHWRVIAVPGAYNDWWIAVPAPPAGGQRCRDG</sequence>
<evidence type="ECO:0000313" key="3">
    <source>
        <dbReference type="Proteomes" id="UP001596523"/>
    </source>
</evidence>